<feature type="compositionally biased region" description="Basic residues" evidence="1">
    <location>
        <begin position="63"/>
        <end position="78"/>
    </location>
</feature>
<evidence type="ECO:0000256" key="1">
    <source>
        <dbReference type="SAM" id="MobiDB-lite"/>
    </source>
</evidence>
<name>A0ABR2S290_9ROSI</name>
<feature type="region of interest" description="Disordered" evidence="1">
    <location>
        <begin position="34"/>
        <end position="88"/>
    </location>
</feature>
<comment type="caution">
    <text evidence="2">The sequence shown here is derived from an EMBL/GenBank/DDBJ whole genome shotgun (WGS) entry which is preliminary data.</text>
</comment>
<keyword evidence="3" id="KW-1185">Reference proteome</keyword>
<feature type="compositionally biased region" description="Basic and acidic residues" evidence="1">
    <location>
        <begin position="53"/>
        <end position="62"/>
    </location>
</feature>
<accession>A0ABR2S290</accession>
<reference evidence="2 3" key="1">
    <citation type="journal article" date="2024" name="G3 (Bethesda)">
        <title>Genome assembly of Hibiscus sabdariffa L. provides insights into metabolisms of medicinal natural products.</title>
        <authorList>
            <person name="Kim T."/>
        </authorList>
    </citation>
    <scope>NUCLEOTIDE SEQUENCE [LARGE SCALE GENOMIC DNA]</scope>
    <source>
        <strain evidence="2">TK-2024</strain>
        <tissue evidence="2">Old leaves</tissue>
    </source>
</reference>
<dbReference type="Proteomes" id="UP001396334">
    <property type="component" value="Unassembled WGS sequence"/>
</dbReference>
<sequence>MWVTLPALLHDIPGHLQRFEVSLLYQLHQPVRRRASASISSGDTVPGITKPAARVETKPTPHRERHKKQQRVAQRKRGGPITHRSQDRNLALILQGKIILGKPKDNN</sequence>
<dbReference type="EMBL" id="JBBPBN010000017">
    <property type="protein sequence ID" value="KAK9019360.1"/>
    <property type="molecule type" value="Genomic_DNA"/>
</dbReference>
<evidence type="ECO:0008006" key="4">
    <source>
        <dbReference type="Google" id="ProtNLM"/>
    </source>
</evidence>
<evidence type="ECO:0000313" key="3">
    <source>
        <dbReference type="Proteomes" id="UP001396334"/>
    </source>
</evidence>
<protein>
    <recommendedName>
        <fullName evidence="4">DUF4283 domain-containing protein</fullName>
    </recommendedName>
</protein>
<organism evidence="2 3">
    <name type="scientific">Hibiscus sabdariffa</name>
    <name type="common">roselle</name>
    <dbReference type="NCBI Taxonomy" id="183260"/>
    <lineage>
        <taxon>Eukaryota</taxon>
        <taxon>Viridiplantae</taxon>
        <taxon>Streptophyta</taxon>
        <taxon>Embryophyta</taxon>
        <taxon>Tracheophyta</taxon>
        <taxon>Spermatophyta</taxon>
        <taxon>Magnoliopsida</taxon>
        <taxon>eudicotyledons</taxon>
        <taxon>Gunneridae</taxon>
        <taxon>Pentapetalae</taxon>
        <taxon>rosids</taxon>
        <taxon>malvids</taxon>
        <taxon>Malvales</taxon>
        <taxon>Malvaceae</taxon>
        <taxon>Malvoideae</taxon>
        <taxon>Hibiscus</taxon>
    </lineage>
</organism>
<proteinExistence type="predicted"/>
<gene>
    <name evidence="2" type="ORF">V6N11_053884</name>
</gene>
<evidence type="ECO:0000313" key="2">
    <source>
        <dbReference type="EMBL" id="KAK9019360.1"/>
    </source>
</evidence>